<accession>A0A7S8FGK2</accession>
<dbReference type="PANTHER" id="PTHR34957:SF1">
    <property type="entry name" value="NUCLEAR TRANSPORT FACTOR 2 (NTF2) FAMILY PROTEIN"/>
    <property type="match status" value="1"/>
</dbReference>
<evidence type="ECO:0000259" key="1">
    <source>
        <dbReference type="Pfam" id="PF13474"/>
    </source>
</evidence>
<organism evidence="2 3">
    <name type="scientific">Candidatus Nitrospira kreftii</name>
    <dbReference type="NCBI Taxonomy" id="2652173"/>
    <lineage>
        <taxon>Bacteria</taxon>
        <taxon>Pseudomonadati</taxon>
        <taxon>Nitrospirota</taxon>
        <taxon>Nitrospiria</taxon>
        <taxon>Nitrospirales</taxon>
        <taxon>Nitrospiraceae</taxon>
        <taxon>Nitrospira</taxon>
    </lineage>
</organism>
<proteinExistence type="predicted"/>
<dbReference type="Pfam" id="PF13474">
    <property type="entry name" value="SnoaL_3"/>
    <property type="match status" value="1"/>
</dbReference>
<sequence>MSSLYSARLQYDTASLSEGDSVLQQRIEAVTKANRTFYEAFESLDIAKMDQVWMHQDYVTCIHPGWTIRSGWPAVRDSWVLIFNNTFSMKFDLTDVMVQVAGDMAWVICVENLMTQQSDEPQHAKVLATNLFELIGDEWLMIHHHGSPVMG</sequence>
<dbReference type="SUPFAM" id="SSF54427">
    <property type="entry name" value="NTF2-like"/>
    <property type="match status" value="1"/>
</dbReference>
<evidence type="ECO:0000313" key="2">
    <source>
        <dbReference type="EMBL" id="QPD05331.1"/>
    </source>
</evidence>
<feature type="domain" description="SnoaL-like" evidence="1">
    <location>
        <begin position="30"/>
        <end position="149"/>
    </location>
</feature>
<dbReference type="PANTHER" id="PTHR34957">
    <property type="entry name" value="NUCLEAR TRANSPORT FACTOR 2 (NTF2) FAMILY PROTEIN"/>
    <property type="match status" value="1"/>
</dbReference>
<dbReference type="Gene3D" id="3.10.450.50">
    <property type="match status" value="1"/>
</dbReference>
<dbReference type="InterPro" id="IPR037401">
    <property type="entry name" value="SnoaL-like"/>
</dbReference>
<protein>
    <recommendedName>
        <fullName evidence="1">SnoaL-like domain-containing protein</fullName>
    </recommendedName>
</protein>
<evidence type="ECO:0000313" key="3">
    <source>
        <dbReference type="Proteomes" id="UP000593737"/>
    </source>
</evidence>
<dbReference type="Proteomes" id="UP000593737">
    <property type="component" value="Chromosome"/>
</dbReference>
<dbReference type="InterPro" id="IPR032710">
    <property type="entry name" value="NTF2-like_dom_sf"/>
</dbReference>
<dbReference type="KEGG" id="nkf:Nkreftii_003105"/>
<reference evidence="2 3" key="1">
    <citation type="journal article" date="2020" name="ISME J.">
        <title>Enrichment and physiological characterization of a novel comammox Nitrospira indicates ammonium inhibition of complete nitrification.</title>
        <authorList>
            <person name="Sakoula D."/>
            <person name="Koch H."/>
            <person name="Frank J."/>
            <person name="Jetten M.S.M."/>
            <person name="van Kessel M.A.H.J."/>
            <person name="Lucker S."/>
        </authorList>
    </citation>
    <scope>NUCLEOTIDE SEQUENCE [LARGE SCALE GENOMIC DNA]</scope>
    <source>
        <strain evidence="2">Comreactor17</strain>
    </source>
</reference>
<name>A0A7S8FGK2_9BACT</name>
<dbReference type="AlphaFoldDB" id="A0A7S8FGK2"/>
<gene>
    <name evidence="2" type="ORF">Nkreftii_003105</name>
</gene>
<dbReference type="EMBL" id="CP047423">
    <property type="protein sequence ID" value="QPD05331.1"/>
    <property type="molecule type" value="Genomic_DNA"/>
</dbReference>